<keyword evidence="3" id="KW-1185">Reference proteome</keyword>
<dbReference type="Proteomes" id="UP000316213">
    <property type="component" value="Unassembled WGS sequence"/>
</dbReference>
<organism evidence="2 3">
    <name type="scientific">Neorhodopirellula pilleata</name>
    <dbReference type="NCBI Taxonomy" id="2714738"/>
    <lineage>
        <taxon>Bacteria</taxon>
        <taxon>Pseudomonadati</taxon>
        <taxon>Planctomycetota</taxon>
        <taxon>Planctomycetia</taxon>
        <taxon>Pirellulales</taxon>
        <taxon>Pirellulaceae</taxon>
        <taxon>Neorhodopirellula</taxon>
    </lineage>
</organism>
<name>A0A5C6A8A1_9BACT</name>
<evidence type="ECO:0000313" key="3">
    <source>
        <dbReference type="Proteomes" id="UP000316213"/>
    </source>
</evidence>
<accession>A0A5C6A8A1</accession>
<proteinExistence type="predicted"/>
<evidence type="ECO:0000256" key="1">
    <source>
        <dbReference type="SAM" id="SignalP"/>
    </source>
</evidence>
<gene>
    <name evidence="2" type="ORF">Pla100_33170</name>
</gene>
<feature type="chain" id="PRO_5022875750" evidence="1">
    <location>
        <begin position="25"/>
        <end position="136"/>
    </location>
</feature>
<feature type="signal peptide" evidence="1">
    <location>
        <begin position="1"/>
        <end position="24"/>
    </location>
</feature>
<keyword evidence="1" id="KW-0732">Signal</keyword>
<dbReference type="EMBL" id="SJPM01000006">
    <property type="protein sequence ID" value="TWT95676.1"/>
    <property type="molecule type" value="Genomic_DNA"/>
</dbReference>
<evidence type="ECO:0000313" key="2">
    <source>
        <dbReference type="EMBL" id="TWT95676.1"/>
    </source>
</evidence>
<dbReference type="AlphaFoldDB" id="A0A5C6A8A1"/>
<dbReference type="RefSeq" id="WP_146578709.1">
    <property type="nucleotide sequence ID" value="NZ_SJPM01000006.1"/>
</dbReference>
<sequence precursor="true">MLRCLFFLAFLSAVAILSPRSAWASCGDWLAHQEPLEVVAPAGPADGTFVDRLQVEFNGPEQPIAPQGCHGPLCKQSPMGAIPDPILPVSERQHYETAFLTAFDHRTAPFNWDVVEDARLLLSSGIEYRIDRPPQA</sequence>
<protein>
    <submittedName>
        <fullName evidence="2">Uncharacterized protein</fullName>
    </submittedName>
</protein>
<dbReference type="OrthoDB" id="287056at2"/>
<reference evidence="2 3" key="1">
    <citation type="submission" date="2019-02" db="EMBL/GenBank/DDBJ databases">
        <title>Deep-cultivation of Planctomycetes and their phenomic and genomic characterization uncovers novel biology.</title>
        <authorList>
            <person name="Wiegand S."/>
            <person name="Jogler M."/>
            <person name="Boedeker C."/>
            <person name="Pinto D."/>
            <person name="Vollmers J."/>
            <person name="Rivas-Marin E."/>
            <person name="Kohn T."/>
            <person name="Peeters S.H."/>
            <person name="Heuer A."/>
            <person name="Rast P."/>
            <person name="Oberbeckmann S."/>
            <person name="Bunk B."/>
            <person name="Jeske O."/>
            <person name="Meyerdierks A."/>
            <person name="Storesund J.E."/>
            <person name="Kallscheuer N."/>
            <person name="Luecker S."/>
            <person name="Lage O.M."/>
            <person name="Pohl T."/>
            <person name="Merkel B.J."/>
            <person name="Hornburger P."/>
            <person name="Mueller R.-W."/>
            <person name="Bruemmer F."/>
            <person name="Labrenz M."/>
            <person name="Spormann A.M."/>
            <person name="Op Den Camp H."/>
            <person name="Overmann J."/>
            <person name="Amann R."/>
            <person name="Jetten M.S.M."/>
            <person name="Mascher T."/>
            <person name="Medema M.H."/>
            <person name="Devos D.P."/>
            <person name="Kaster A.-K."/>
            <person name="Ovreas L."/>
            <person name="Rohde M."/>
            <person name="Galperin M.Y."/>
            <person name="Jogler C."/>
        </authorList>
    </citation>
    <scope>NUCLEOTIDE SEQUENCE [LARGE SCALE GENOMIC DNA]</scope>
    <source>
        <strain evidence="2 3">Pla100</strain>
    </source>
</reference>
<comment type="caution">
    <text evidence="2">The sequence shown here is derived from an EMBL/GenBank/DDBJ whole genome shotgun (WGS) entry which is preliminary data.</text>
</comment>